<accession>A0A6A4NXH9</accession>
<gene>
    <name evidence="1" type="ORF">Lalb_Chr20g0118461</name>
</gene>
<evidence type="ECO:0000313" key="1">
    <source>
        <dbReference type="EMBL" id="KAE9591438.1"/>
    </source>
</evidence>
<evidence type="ECO:0000313" key="2">
    <source>
        <dbReference type="Proteomes" id="UP000447434"/>
    </source>
</evidence>
<reference evidence="2" key="1">
    <citation type="journal article" date="2020" name="Nat. Commun.">
        <title>Genome sequence of the cluster root forming white lupin.</title>
        <authorList>
            <person name="Hufnagel B."/>
            <person name="Marques A."/>
            <person name="Soriano A."/>
            <person name="Marques L."/>
            <person name="Divol F."/>
            <person name="Doumas P."/>
            <person name="Sallet E."/>
            <person name="Mancinotti D."/>
            <person name="Carrere S."/>
            <person name="Marande W."/>
            <person name="Arribat S."/>
            <person name="Keller J."/>
            <person name="Huneau C."/>
            <person name="Blein T."/>
            <person name="Aime D."/>
            <person name="Laguerre M."/>
            <person name="Taylor J."/>
            <person name="Schubert V."/>
            <person name="Nelson M."/>
            <person name="Geu-Flores F."/>
            <person name="Crespi M."/>
            <person name="Gallardo-Guerrero K."/>
            <person name="Delaux P.-M."/>
            <person name="Salse J."/>
            <person name="Berges H."/>
            <person name="Guyot R."/>
            <person name="Gouzy J."/>
            <person name="Peret B."/>
        </authorList>
    </citation>
    <scope>NUCLEOTIDE SEQUENCE [LARGE SCALE GENOMIC DNA]</scope>
    <source>
        <strain evidence="2">cv. Amiga</strain>
    </source>
</reference>
<comment type="caution">
    <text evidence="1">The sequence shown here is derived from an EMBL/GenBank/DDBJ whole genome shotgun (WGS) entry which is preliminary data.</text>
</comment>
<organism evidence="1 2">
    <name type="scientific">Lupinus albus</name>
    <name type="common">White lupine</name>
    <name type="synonym">Lupinus termis</name>
    <dbReference type="NCBI Taxonomy" id="3870"/>
    <lineage>
        <taxon>Eukaryota</taxon>
        <taxon>Viridiplantae</taxon>
        <taxon>Streptophyta</taxon>
        <taxon>Embryophyta</taxon>
        <taxon>Tracheophyta</taxon>
        <taxon>Spermatophyta</taxon>
        <taxon>Magnoliopsida</taxon>
        <taxon>eudicotyledons</taxon>
        <taxon>Gunneridae</taxon>
        <taxon>Pentapetalae</taxon>
        <taxon>rosids</taxon>
        <taxon>fabids</taxon>
        <taxon>Fabales</taxon>
        <taxon>Fabaceae</taxon>
        <taxon>Papilionoideae</taxon>
        <taxon>50 kb inversion clade</taxon>
        <taxon>genistoids sensu lato</taxon>
        <taxon>core genistoids</taxon>
        <taxon>Genisteae</taxon>
        <taxon>Lupinus</taxon>
    </lineage>
</organism>
<name>A0A6A4NXH9_LUPAL</name>
<dbReference type="AlphaFoldDB" id="A0A6A4NXH9"/>
<proteinExistence type="predicted"/>
<sequence length="69" mass="7755">MRVVVTRMVGCVVPPPMTTLPRPLLFEDGKQRENLRGRLRIDESCVCNARSVLARPIIPLLPSGKPFRT</sequence>
<dbReference type="Proteomes" id="UP000447434">
    <property type="component" value="Chromosome 20"/>
</dbReference>
<protein>
    <submittedName>
        <fullName evidence="1">Uncharacterized protein</fullName>
    </submittedName>
</protein>
<keyword evidence="2" id="KW-1185">Reference proteome</keyword>
<dbReference type="EMBL" id="WOCE01000020">
    <property type="protein sequence ID" value="KAE9591438.1"/>
    <property type="molecule type" value="Genomic_DNA"/>
</dbReference>